<sequence>QTTVANTFTNNIYILDIRNYTWITSVNLNVPPTTTSAIPTPTANQPTIIQQSNNNLYIGIGIGVCGIILIGILFTAGFLIYKKLYKKPIETSGSIINESIRESHSSVVYV</sequence>
<evidence type="ECO:0000313" key="1">
    <source>
        <dbReference type="EMBL" id="CAG8650824.1"/>
    </source>
</evidence>
<dbReference type="EMBL" id="CAJVPU010016086">
    <property type="protein sequence ID" value="CAG8650824.1"/>
    <property type="molecule type" value="Genomic_DNA"/>
</dbReference>
<organism evidence="1 2">
    <name type="scientific">Dentiscutata heterogama</name>
    <dbReference type="NCBI Taxonomy" id="1316150"/>
    <lineage>
        <taxon>Eukaryota</taxon>
        <taxon>Fungi</taxon>
        <taxon>Fungi incertae sedis</taxon>
        <taxon>Mucoromycota</taxon>
        <taxon>Glomeromycotina</taxon>
        <taxon>Glomeromycetes</taxon>
        <taxon>Diversisporales</taxon>
        <taxon>Gigasporaceae</taxon>
        <taxon>Dentiscutata</taxon>
    </lineage>
</organism>
<proteinExistence type="predicted"/>
<gene>
    <name evidence="1" type="ORF">DHETER_LOCUS9287</name>
</gene>
<evidence type="ECO:0000313" key="2">
    <source>
        <dbReference type="Proteomes" id="UP000789702"/>
    </source>
</evidence>
<accession>A0ACA9NJN7</accession>
<name>A0ACA9NJN7_9GLOM</name>
<protein>
    <submittedName>
        <fullName evidence="1">5148_t:CDS:1</fullName>
    </submittedName>
</protein>
<dbReference type="Proteomes" id="UP000789702">
    <property type="component" value="Unassembled WGS sequence"/>
</dbReference>
<reference evidence="1" key="1">
    <citation type="submission" date="2021-06" db="EMBL/GenBank/DDBJ databases">
        <authorList>
            <person name="Kallberg Y."/>
            <person name="Tangrot J."/>
            <person name="Rosling A."/>
        </authorList>
    </citation>
    <scope>NUCLEOTIDE SEQUENCE</scope>
    <source>
        <strain evidence="1">IL203A</strain>
    </source>
</reference>
<keyword evidence="2" id="KW-1185">Reference proteome</keyword>
<feature type="non-terminal residue" evidence="1">
    <location>
        <position position="1"/>
    </location>
</feature>
<comment type="caution">
    <text evidence="1">The sequence shown here is derived from an EMBL/GenBank/DDBJ whole genome shotgun (WGS) entry which is preliminary data.</text>
</comment>